<dbReference type="NCBIfam" id="NF006875">
    <property type="entry name" value="PRK09372.1"/>
    <property type="match status" value="1"/>
</dbReference>
<evidence type="ECO:0000313" key="11">
    <source>
        <dbReference type="EMBL" id="BBA95528.1"/>
    </source>
</evidence>
<comment type="subunit">
    <text evidence="4 10">Homotrimer.</text>
</comment>
<feature type="binding site" evidence="9">
    <location>
        <position position="103"/>
    </location>
    <ligand>
        <name>Mg(2+)</name>
        <dbReference type="ChEBI" id="CHEBI:18420"/>
    </ligand>
</feature>
<evidence type="ECO:0000256" key="9">
    <source>
        <dbReference type="PIRSR" id="PIRSR605493-1"/>
    </source>
</evidence>
<dbReference type="CDD" id="cd16841">
    <property type="entry name" value="RraA_family"/>
    <property type="match status" value="1"/>
</dbReference>
<sequence>MPADPTSWSTADLCDAHEGTIGACTGQFTLYGGHRAFRGTVATVRCEDDNVLARQAMSEPGAGRVLVVDGGGSLRCALMGDQMAEVALANGWAGVVVNGAVRDTALLRRLPLGVAALGSNPLRSGKQGTGRRDGEVSFGGVTFRPGATVYVDEDGVVVLP</sequence>
<dbReference type="Gene3D" id="3.50.30.40">
    <property type="entry name" value="Ribonuclease E inhibitor RraA/RraA-like"/>
    <property type="match status" value="1"/>
</dbReference>
<comment type="catalytic activity">
    <reaction evidence="8 10">
        <text>oxaloacetate + H(+) = pyruvate + CO2</text>
        <dbReference type="Rhea" id="RHEA:15641"/>
        <dbReference type="ChEBI" id="CHEBI:15361"/>
        <dbReference type="ChEBI" id="CHEBI:15378"/>
        <dbReference type="ChEBI" id="CHEBI:16452"/>
        <dbReference type="ChEBI" id="CHEBI:16526"/>
        <dbReference type="EC" id="4.1.1.112"/>
    </reaction>
</comment>
<evidence type="ECO:0000256" key="8">
    <source>
        <dbReference type="ARBA" id="ARBA00047973"/>
    </source>
</evidence>
<dbReference type="EC" id="4.1.1.112" evidence="10"/>
<comment type="cofactor">
    <cofactor evidence="2 10">
        <name>a divalent metal cation</name>
        <dbReference type="ChEBI" id="CHEBI:60240"/>
    </cofactor>
</comment>
<dbReference type="GO" id="GO:0047443">
    <property type="term" value="F:4-hydroxy-4-methyl-2-oxoglutarate aldolase activity"/>
    <property type="evidence" value="ECO:0007669"/>
    <property type="project" value="UniProtKB-EC"/>
</dbReference>
<dbReference type="InterPro" id="IPR005493">
    <property type="entry name" value="RraA/RraA-like"/>
</dbReference>
<dbReference type="PANTHER" id="PTHR33254:SF4">
    <property type="entry name" value="4-HYDROXY-4-METHYL-2-OXOGLUTARATE ALDOLASE 3-RELATED"/>
    <property type="match status" value="1"/>
</dbReference>
<dbReference type="PANTHER" id="PTHR33254">
    <property type="entry name" value="4-HYDROXY-4-METHYL-2-OXOGLUTARATE ALDOLASE 3-RELATED"/>
    <property type="match status" value="1"/>
</dbReference>
<name>A0A7U3UMY0_9ACTN</name>
<evidence type="ECO:0000256" key="1">
    <source>
        <dbReference type="ARBA" id="ARBA00001342"/>
    </source>
</evidence>
<dbReference type="InterPro" id="IPR010203">
    <property type="entry name" value="RraA"/>
</dbReference>
<dbReference type="RefSeq" id="WP_202232044.1">
    <property type="nucleotide sequence ID" value="NZ_AP018365.1"/>
</dbReference>
<dbReference type="GO" id="GO:0046872">
    <property type="term" value="F:metal ion binding"/>
    <property type="evidence" value="ECO:0007669"/>
    <property type="project" value="UniProtKB-KW"/>
</dbReference>
<evidence type="ECO:0000313" key="12">
    <source>
        <dbReference type="Proteomes" id="UP000595703"/>
    </source>
</evidence>
<reference evidence="11 12" key="2">
    <citation type="journal article" date="2011" name="J. Antibiot.">
        <title>Furaquinocins I and J: novel polyketide isoprenoid hybrid compounds from Streptomyces reveromyceticus SN-593.</title>
        <authorList>
            <person name="Panthee S."/>
            <person name="Takahashi S."/>
            <person name="Takagi H."/>
            <person name="Nogawa T."/>
            <person name="Oowada E."/>
            <person name="Uramoto M."/>
            <person name="Osada H."/>
        </authorList>
    </citation>
    <scope>NUCLEOTIDE SEQUENCE [LARGE SCALE GENOMIC DNA]</scope>
    <source>
        <strain evidence="11 12">SN-593</strain>
    </source>
</reference>
<dbReference type="GO" id="GO:0008428">
    <property type="term" value="F:ribonuclease inhibitor activity"/>
    <property type="evidence" value="ECO:0007669"/>
    <property type="project" value="InterPro"/>
</dbReference>
<dbReference type="EMBL" id="AP018365">
    <property type="protein sequence ID" value="BBA95528.1"/>
    <property type="molecule type" value="Genomic_DNA"/>
</dbReference>
<evidence type="ECO:0000256" key="3">
    <source>
        <dbReference type="ARBA" id="ARBA00008621"/>
    </source>
</evidence>
<dbReference type="AlphaFoldDB" id="A0A7U3UMY0"/>
<dbReference type="Proteomes" id="UP000595703">
    <property type="component" value="Chromosome"/>
</dbReference>
<keyword evidence="12" id="KW-1185">Reference proteome</keyword>
<dbReference type="InterPro" id="IPR036704">
    <property type="entry name" value="RraA/RraA-like_sf"/>
</dbReference>
<gene>
    <name evidence="11" type="ORF">RVR_420</name>
</gene>
<protein>
    <recommendedName>
        <fullName evidence="10">4-hydroxy-4-methyl-2-oxoglutarate aldolase</fullName>
        <shortName evidence="10">HMG aldolase</shortName>
        <ecNumber evidence="10">4.1.1.112</ecNumber>
        <ecNumber evidence="10">4.1.3.17</ecNumber>
    </recommendedName>
    <alternativeName>
        <fullName evidence="10">Oxaloacetate decarboxylase</fullName>
    </alternativeName>
</protein>
<dbReference type="Pfam" id="PF03737">
    <property type="entry name" value="RraA-like"/>
    <property type="match status" value="1"/>
</dbReference>
<reference evidence="11 12" key="3">
    <citation type="journal article" date="2011" name="Nat. Chem. Biol.">
        <title>Reveromycin A biosynthesis uses RevG and RevJ for stereospecific spiroacetal formation.</title>
        <authorList>
            <person name="Takahashi S."/>
            <person name="Toyoda A."/>
            <person name="Sekiyama Y."/>
            <person name="Takagi H."/>
            <person name="Nogawa T."/>
            <person name="Uramoto M."/>
            <person name="Suzuki R."/>
            <person name="Koshino H."/>
            <person name="Kumano T."/>
            <person name="Panthee S."/>
            <person name="Dairi T."/>
            <person name="Ishikawa J."/>
            <person name="Ikeda H."/>
            <person name="Sakaki Y."/>
            <person name="Osada H."/>
        </authorList>
    </citation>
    <scope>NUCLEOTIDE SEQUENCE [LARGE SCALE GENOMIC DNA]</scope>
    <source>
        <strain evidence="11 12">SN-593</strain>
    </source>
</reference>
<feature type="binding site" evidence="9">
    <location>
        <begin position="80"/>
        <end position="83"/>
    </location>
    <ligand>
        <name>substrate</name>
    </ligand>
</feature>
<comment type="cofactor">
    <cofactor evidence="9">
        <name>Mg(2+)</name>
        <dbReference type="ChEBI" id="CHEBI:18420"/>
    </cofactor>
</comment>
<dbReference type="GO" id="GO:0051252">
    <property type="term" value="P:regulation of RNA metabolic process"/>
    <property type="evidence" value="ECO:0007669"/>
    <property type="project" value="InterPro"/>
</dbReference>
<comment type="function">
    <text evidence="7 10">Catalyzes the aldol cleavage of 4-hydroxy-4-methyl-2-oxoglutarate (HMG) into 2 molecules of pyruvate. Also contains a secondary oxaloacetate (OAA) decarboxylase activity due to the common pyruvate enolate transition state formed following C-C bond cleavage in the retro-aldol and decarboxylation reactions.</text>
</comment>
<evidence type="ECO:0000256" key="7">
    <source>
        <dbReference type="ARBA" id="ARBA00025046"/>
    </source>
</evidence>
<accession>A0A7U3UMY0</accession>
<dbReference type="EC" id="4.1.3.17" evidence="10"/>
<keyword evidence="5 9" id="KW-0479">Metal-binding</keyword>
<dbReference type="NCBIfam" id="TIGR01935">
    <property type="entry name" value="NOT-MenG"/>
    <property type="match status" value="1"/>
</dbReference>
<feature type="binding site" evidence="9">
    <location>
        <position position="102"/>
    </location>
    <ligand>
        <name>substrate</name>
    </ligand>
</feature>
<comment type="catalytic activity">
    <reaction evidence="1 10">
        <text>4-hydroxy-4-methyl-2-oxoglutarate = 2 pyruvate</text>
        <dbReference type="Rhea" id="RHEA:22748"/>
        <dbReference type="ChEBI" id="CHEBI:15361"/>
        <dbReference type="ChEBI" id="CHEBI:58276"/>
        <dbReference type="EC" id="4.1.3.17"/>
    </reaction>
</comment>
<reference evidence="11 12" key="1">
    <citation type="journal article" date="2010" name="J. Bacteriol.">
        <title>Biochemical characterization of a novel indole prenyltransferase from Streptomyces sp. SN-593.</title>
        <authorList>
            <person name="Takahashi S."/>
            <person name="Takagi H."/>
            <person name="Toyoda A."/>
            <person name="Uramoto M."/>
            <person name="Nogawa T."/>
            <person name="Ueki M."/>
            <person name="Sakaki Y."/>
            <person name="Osada H."/>
        </authorList>
    </citation>
    <scope>NUCLEOTIDE SEQUENCE [LARGE SCALE GENOMIC DNA]</scope>
    <source>
        <strain evidence="11 12">SN-593</strain>
    </source>
</reference>
<evidence type="ECO:0000256" key="10">
    <source>
        <dbReference type="RuleBase" id="RU004338"/>
    </source>
</evidence>
<comment type="similarity">
    <text evidence="3 10">Belongs to the class II aldolase/RraA-like family.</text>
</comment>
<keyword evidence="9" id="KW-0460">Magnesium</keyword>
<organism evidence="11 12">
    <name type="scientific">Actinacidiphila reveromycinica</name>
    <dbReference type="NCBI Taxonomy" id="659352"/>
    <lineage>
        <taxon>Bacteria</taxon>
        <taxon>Bacillati</taxon>
        <taxon>Actinomycetota</taxon>
        <taxon>Actinomycetes</taxon>
        <taxon>Kitasatosporales</taxon>
        <taxon>Streptomycetaceae</taxon>
        <taxon>Actinacidiphila</taxon>
    </lineage>
</organism>
<evidence type="ECO:0000256" key="5">
    <source>
        <dbReference type="ARBA" id="ARBA00022723"/>
    </source>
</evidence>
<reference evidence="11 12" key="4">
    <citation type="journal article" date="2020" name="Sci. Rep.">
        <title>beta-carboline chemical signals induce reveromycin production through a LuxR family regulator in Streptomyces sp. SN-593.</title>
        <authorList>
            <person name="Panthee S."/>
            <person name="Kito N."/>
            <person name="Hayashi T."/>
            <person name="Shimizu T."/>
            <person name="Ishikawa J."/>
            <person name="Hamamoto H."/>
            <person name="Osada H."/>
            <person name="Takahashi S."/>
        </authorList>
    </citation>
    <scope>NUCLEOTIDE SEQUENCE [LARGE SCALE GENOMIC DNA]</scope>
    <source>
        <strain evidence="11 12">SN-593</strain>
    </source>
</reference>
<keyword evidence="6 10" id="KW-0456">Lyase</keyword>
<dbReference type="KEGG" id="arev:RVR_420"/>
<dbReference type="SUPFAM" id="SSF89562">
    <property type="entry name" value="RraA-like"/>
    <property type="match status" value="1"/>
</dbReference>
<evidence type="ECO:0000256" key="6">
    <source>
        <dbReference type="ARBA" id="ARBA00023239"/>
    </source>
</evidence>
<evidence type="ECO:0000256" key="4">
    <source>
        <dbReference type="ARBA" id="ARBA00011233"/>
    </source>
</evidence>
<dbReference type="GO" id="GO:0008948">
    <property type="term" value="F:oxaloacetate decarboxylase activity"/>
    <property type="evidence" value="ECO:0007669"/>
    <property type="project" value="UniProtKB-EC"/>
</dbReference>
<evidence type="ECO:0000256" key="2">
    <source>
        <dbReference type="ARBA" id="ARBA00001968"/>
    </source>
</evidence>
<proteinExistence type="inferred from homology"/>